<dbReference type="InterPro" id="IPR050228">
    <property type="entry name" value="Carboxylesterase_BioH"/>
</dbReference>
<dbReference type="HOGENOM" id="CLU_020336_43_3_2"/>
<dbReference type="KEGG" id="nou:Natoc_4096"/>
<name>L0K6S3_9EURY</name>
<dbReference type="EMBL" id="CP003931">
    <property type="protein sequence ID" value="AGB39808.1"/>
    <property type="molecule type" value="Genomic_DNA"/>
</dbReference>
<dbReference type="SUPFAM" id="SSF53474">
    <property type="entry name" value="alpha/beta-Hydrolases"/>
    <property type="match status" value="1"/>
</dbReference>
<keyword evidence="3" id="KW-0614">Plasmid</keyword>
<keyword evidence="3" id="KW-0012">Acyltransferase</keyword>
<evidence type="ECO:0000256" key="1">
    <source>
        <dbReference type="SAM" id="MobiDB-lite"/>
    </source>
</evidence>
<sequence length="289" mass="31369">MDKPTQSNPDEEIHRAVSDDGTEIAGRVHGEGPPLVLVHGAMGDGEFVWDQLLPFLTDRFTCYTMSMRSRGLSGHSADLSTERRIQDVTAFVENVGEPVGLLGWSQGGQLALGAAERTDAVSALAAYEPAVVEAINEEEFAQFTDTITRVSELVAEDRPADAARTFIEWVSTEDEMDEMDDAMIADFVEGCAANVHLFLQEVEELNKEEKTSPTEASELAKIAAPVLLLQGGQSDPWFIDGNHHVAEHVTDSQVSKIDGTGHTGPIHTPEAVADEVRQFFTAAPEPPRS</sequence>
<keyword evidence="3" id="KW-0808">Transferase</keyword>
<organism evidence="3 4">
    <name type="scientific">Natronococcus occultus SP4</name>
    <dbReference type="NCBI Taxonomy" id="694430"/>
    <lineage>
        <taxon>Archaea</taxon>
        <taxon>Methanobacteriati</taxon>
        <taxon>Methanobacteriota</taxon>
        <taxon>Stenosarchaea group</taxon>
        <taxon>Halobacteria</taxon>
        <taxon>Halobacteriales</taxon>
        <taxon>Natrialbaceae</taxon>
        <taxon>Natronococcus</taxon>
    </lineage>
</organism>
<keyword evidence="4" id="KW-1185">Reference proteome</keyword>
<dbReference type="PANTHER" id="PTHR43194:SF2">
    <property type="entry name" value="PEROXISOMAL MEMBRANE PROTEIN LPX1"/>
    <property type="match status" value="1"/>
</dbReference>
<geneLocation type="plasmid" evidence="3">
    <name>2</name>
</geneLocation>
<dbReference type="AlphaFoldDB" id="L0K6S3"/>
<dbReference type="PANTHER" id="PTHR43194">
    <property type="entry name" value="HYDROLASE ALPHA/BETA FOLD FAMILY"/>
    <property type="match status" value="1"/>
</dbReference>
<evidence type="ECO:0000259" key="2">
    <source>
        <dbReference type="Pfam" id="PF12697"/>
    </source>
</evidence>
<accession>L0K6S3</accession>
<dbReference type="Pfam" id="PF12697">
    <property type="entry name" value="Abhydrolase_6"/>
    <property type="match status" value="1"/>
</dbReference>
<dbReference type="InterPro" id="IPR000073">
    <property type="entry name" value="AB_hydrolase_1"/>
</dbReference>
<reference evidence="3 4" key="1">
    <citation type="submission" date="2012-11" db="EMBL/GenBank/DDBJ databases">
        <title>FINISHED of Natronococcus occultus SP4, DSM 3396.</title>
        <authorList>
            <consortium name="DOE Joint Genome Institute"/>
            <person name="Eisen J."/>
            <person name="Huntemann M."/>
            <person name="Wei C.-L."/>
            <person name="Han J."/>
            <person name="Detter J.C."/>
            <person name="Han C."/>
            <person name="Tapia R."/>
            <person name="Chen A."/>
            <person name="Kyrpides N."/>
            <person name="Mavromatis K."/>
            <person name="Markowitz V."/>
            <person name="Szeto E."/>
            <person name="Ivanova N."/>
            <person name="Mikhailova N."/>
            <person name="Ovchinnikova G."/>
            <person name="Pagani I."/>
            <person name="Pati A."/>
            <person name="Goodwin L."/>
            <person name="Nordberg H.P."/>
            <person name="Cantor M.N."/>
            <person name="Hua S.X."/>
            <person name="Woyke T."/>
            <person name="Eisen J."/>
            <person name="Klenk H.-P."/>
            <person name="Klenk H.-P."/>
        </authorList>
    </citation>
    <scope>NUCLEOTIDE SEQUENCE [LARGE SCALE GENOMIC DNA]</scope>
    <source>
        <strain evidence="3 4">SP4</strain>
        <plasmid evidence="4">Plasmid 2</plasmid>
    </source>
</reference>
<evidence type="ECO:0000313" key="4">
    <source>
        <dbReference type="Proteomes" id="UP000010878"/>
    </source>
</evidence>
<proteinExistence type="predicted"/>
<dbReference type="InterPro" id="IPR029058">
    <property type="entry name" value="AB_hydrolase_fold"/>
</dbReference>
<evidence type="ECO:0000313" key="3">
    <source>
        <dbReference type="EMBL" id="AGB39808.1"/>
    </source>
</evidence>
<feature type="region of interest" description="Disordered" evidence="1">
    <location>
        <begin position="1"/>
        <end position="28"/>
    </location>
</feature>
<dbReference type="GO" id="GO:0016787">
    <property type="term" value="F:hydrolase activity"/>
    <property type="evidence" value="ECO:0007669"/>
    <property type="project" value="UniProtKB-KW"/>
</dbReference>
<dbReference type="Proteomes" id="UP000010878">
    <property type="component" value="Plasmid 2"/>
</dbReference>
<dbReference type="GO" id="GO:0016746">
    <property type="term" value="F:acyltransferase activity"/>
    <property type="evidence" value="ECO:0007669"/>
    <property type="project" value="UniProtKB-KW"/>
</dbReference>
<protein>
    <submittedName>
        <fullName evidence="3">Putative hydrolase or acyltransferase of alpha/beta superfamily</fullName>
    </submittedName>
</protein>
<gene>
    <name evidence="3" type="ORF">Natoc_4096</name>
</gene>
<dbReference type="Gene3D" id="3.40.50.1820">
    <property type="entry name" value="alpha/beta hydrolase"/>
    <property type="match status" value="1"/>
</dbReference>
<feature type="domain" description="AB hydrolase-1" evidence="2">
    <location>
        <begin position="35"/>
        <end position="274"/>
    </location>
</feature>
<dbReference type="GeneID" id="14405823"/>
<keyword evidence="3" id="KW-0378">Hydrolase</keyword>
<dbReference type="RefSeq" id="WP_015323239.1">
    <property type="nucleotide sequence ID" value="NC_019976.1"/>
</dbReference>